<reference evidence="4 5" key="1">
    <citation type="submission" date="2025-05" db="UniProtKB">
        <authorList>
            <consortium name="RefSeq"/>
        </authorList>
    </citation>
    <scope>IDENTIFICATION</scope>
</reference>
<feature type="transmembrane region" description="Helical" evidence="2">
    <location>
        <begin position="33"/>
        <end position="58"/>
    </location>
</feature>
<gene>
    <name evidence="4 5" type="primary">LOC101851672</name>
</gene>
<evidence type="ECO:0000256" key="2">
    <source>
        <dbReference type="SAM" id="Phobius"/>
    </source>
</evidence>
<organism evidence="3 4">
    <name type="scientific">Aplysia californica</name>
    <name type="common">California sea hare</name>
    <dbReference type="NCBI Taxonomy" id="6500"/>
    <lineage>
        <taxon>Eukaryota</taxon>
        <taxon>Metazoa</taxon>
        <taxon>Spiralia</taxon>
        <taxon>Lophotrochozoa</taxon>
        <taxon>Mollusca</taxon>
        <taxon>Gastropoda</taxon>
        <taxon>Heterobranchia</taxon>
        <taxon>Euthyneura</taxon>
        <taxon>Tectipleura</taxon>
        <taxon>Aplysiida</taxon>
        <taxon>Aplysioidea</taxon>
        <taxon>Aplysiidae</taxon>
        <taxon>Aplysia</taxon>
    </lineage>
</organism>
<name>A0ABM0K3P8_APLCA</name>
<feature type="compositionally biased region" description="Polar residues" evidence="1">
    <location>
        <begin position="297"/>
        <end position="315"/>
    </location>
</feature>
<keyword evidence="2" id="KW-0812">Transmembrane</keyword>
<feature type="transmembrane region" description="Helical" evidence="2">
    <location>
        <begin position="78"/>
        <end position="97"/>
    </location>
</feature>
<dbReference type="RefSeq" id="XP_035828219.1">
    <property type="nucleotide sequence ID" value="XM_035972326.1"/>
</dbReference>
<evidence type="ECO:0000313" key="3">
    <source>
        <dbReference type="Proteomes" id="UP000694888"/>
    </source>
</evidence>
<evidence type="ECO:0000313" key="4">
    <source>
        <dbReference type="RefSeq" id="XP_005108044.1"/>
    </source>
</evidence>
<sequence length="410" mass="41685">MFHAVGHNVNARGRSSGLSRHYPHFLGHADWKAALRCGILFCTTACILFVIGVILTWLGTRRSVHDVFGESVPITGPILLAVGGLMLLLALRQFYIAHSRKRAQKKALAKGAAKKAVPGADDEEGAALADDDAAKDKGSVDDLNDVAYDETCEKPPLIAGGYGELGGGVGSSGGYYWPAASAQAAITSMAMMVYKDPALTYGPFLSAAHAHSADAYTASSLGVALPLLSAAGSSNGALINPDGAGPSGSYQGVSPLSPASLPGASLPGSSFPGAMAQGPISSGDGSSGGGVIAPCASSPTNLIGAQTSSGSSVPQGETAVLPTTSTTTLQQQNLHSDPQSCSPSGAGDSAPHTLTPKSSAPDPQRIFPSDYLMAYQRSQSSGTSANAGISNLPKPTAFMMLRTLELQETI</sequence>
<dbReference type="GeneID" id="101851672"/>
<keyword evidence="3" id="KW-1185">Reference proteome</keyword>
<proteinExistence type="predicted"/>
<feature type="compositionally biased region" description="Low complexity" evidence="1">
    <location>
        <begin position="318"/>
        <end position="334"/>
    </location>
</feature>
<dbReference type="Proteomes" id="UP000694888">
    <property type="component" value="Unplaced"/>
</dbReference>
<evidence type="ECO:0000313" key="5">
    <source>
        <dbReference type="RefSeq" id="XP_035828219.1"/>
    </source>
</evidence>
<dbReference type="RefSeq" id="XP_005108044.1">
    <property type="nucleotide sequence ID" value="XM_005107987.3"/>
</dbReference>
<evidence type="ECO:0000256" key="1">
    <source>
        <dbReference type="SAM" id="MobiDB-lite"/>
    </source>
</evidence>
<keyword evidence="2" id="KW-1133">Transmembrane helix</keyword>
<protein>
    <submittedName>
        <fullName evidence="4 5">Uncharacterized protein LOC101851672 isoform X1</fullName>
    </submittedName>
</protein>
<accession>A0ABM0K3P8</accession>
<feature type="region of interest" description="Disordered" evidence="1">
    <location>
        <begin position="261"/>
        <end position="365"/>
    </location>
</feature>
<keyword evidence="2" id="KW-0472">Membrane</keyword>
<feature type="compositionally biased region" description="Low complexity" evidence="1">
    <location>
        <begin position="261"/>
        <end position="274"/>
    </location>
</feature>